<sequence>MDYQKQLQNYFAEADENCLPGLSIDCVIFGFSNNQLKVLLLRWKYTEEWGLPGGFIYKTESVDVAAQRILKERTGINKLFLQQFHTFGDDVRYNREEISRKLHWPDPATRRWPNRTVSIGYFALVDFSKVTPTADFLTDECRWWDVENLPSLLFDHNHVIEVALKTLRVQLSWQPVGYNLLPEKFTMPELQRLYETILNRPLDPRNFSKKMRALGIIERLEEQRRGGAYKSPYLFRFDKEKYKKALKEGNLAFS</sequence>
<dbReference type="Proteomes" id="UP000248790">
    <property type="component" value="Unassembled WGS sequence"/>
</dbReference>
<dbReference type="OrthoDB" id="9786141at2"/>
<dbReference type="SUPFAM" id="SSF55811">
    <property type="entry name" value="Nudix"/>
    <property type="match status" value="1"/>
</dbReference>
<accession>A0A327WRB1</accession>
<reference evidence="2 3" key="1">
    <citation type="submission" date="2018-06" db="EMBL/GenBank/DDBJ databases">
        <title>Genomic Encyclopedia of Archaeal and Bacterial Type Strains, Phase II (KMG-II): from individual species to whole genera.</title>
        <authorList>
            <person name="Goeker M."/>
        </authorList>
    </citation>
    <scope>NUCLEOTIDE SEQUENCE [LARGE SCALE GENOMIC DNA]</scope>
    <source>
        <strain evidence="2 3">DSM 21851</strain>
    </source>
</reference>
<name>A0A327WRB1_LARAB</name>
<feature type="domain" description="Nudix hydrolase" evidence="1">
    <location>
        <begin position="19"/>
        <end position="168"/>
    </location>
</feature>
<dbReference type="InterPro" id="IPR000086">
    <property type="entry name" value="NUDIX_hydrolase_dom"/>
</dbReference>
<dbReference type="InterPro" id="IPR015797">
    <property type="entry name" value="NUDIX_hydrolase-like_dom_sf"/>
</dbReference>
<dbReference type="CDD" id="cd18873">
    <property type="entry name" value="NUDIX_NadM_like"/>
    <property type="match status" value="1"/>
</dbReference>
<dbReference type="RefSeq" id="WP_111630084.1">
    <property type="nucleotide sequence ID" value="NZ_QLMC01000005.1"/>
</dbReference>
<dbReference type="PANTHER" id="PTHR43736">
    <property type="entry name" value="ADP-RIBOSE PYROPHOSPHATASE"/>
    <property type="match status" value="1"/>
</dbReference>
<dbReference type="SUPFAM" id="SSF46785">
    <property type="entry name" value="Winged helix' DNA-binding domain"/>
    <property type="match status" value="1"/>
</dbReference>
<dbReference type="AlphaFoldDB" id="A0A327WRB1"/>
<dbReference type="Gene3D" id="1.10.10.10">
    <property type="entry name" value="Winged helix-like DNA-binding domain superfamily/Winged helix DNA-binding domain"/>
    <property type="match status" value="1"/>
</dbReference>
<evidence type="ECO:0000313" key="2">
    <source>
        <dbReference type="EMBL" id="RAJ94173.1"/>
    </source>
</evidence>
<dbReference type="InterPro" id="IPR036390">
    <property type="entry name" value="WH_DNA-bd_sf"/>
</dbReference>
<dbReference type="Pfam" id="PF21906">
    <property type="entry name" value="WHD_NrtR"/>
    <property type="match status" value="1"/>
</dbReference>
<evidence type="ECO:0000259" key="1">
    <source>
        <dbReference type="PROSITE" id="PS51462"/>
    </source>
</evidence>
<dbReference type="EMBL" id="QLMC01000005">
    <property type="protein sequence ID" value="RAJ94173.1"/>
    <property type="molecule type" value="Genomic_DNA"/>
</dbReference>
<dbReference type="Pfam" id="PF00293">
    <property type="entry name" value="NUDIX"/>
    <property type="match status" value="1"/>
</dbReference>
<dbReference type="PROSITE" id="PS51462">
    <property type="entry name" value="NUDIX"/>
    <property type="match status" value="1"/>
</dbReference>
<dbReference type="PANTHER" id="PTHR43736:SF4">
    <property type="entry name" value="SLR1690 PROTEIN"/>
    <property type="match status" value="1"/>
</dbReference>
<protein>
    <submittedName>
        <fullName evidence="2">NUDIX domain-containing protein</fullName>
    </submittedName>
</protein>
<dbReference type="InterPro" id="IPR054105">
    <property type="entry name" value="WHD_NrtR"/>
</dbReference>
<dbReference type="InterPro" id="IPR036388">
    <property type="entry name" value="WH-like_DNA-bd_sf"/>
</dbReference>
<comment type="caution">
    <text evidence="2">The sequence shown here is derived from an EMBL/GenBank/DDBJ whole genome shotgun (WGS) entry which is preliminary data.</text>
</comment>
<dbReference type="Gene3D" id="3.90.79.10">
    <property type="entry name" value="Nucleoside Triphosphate Pyrophosphohydrolase"/>
    <property type="match status" value="1"/>
</dbReference>
<gene>
    <name evidence="2" type="ORF">LX87_04057</name>
</gene>
<evidence type="ECO:0000313" key="3">
    <source>
        <dbReference type="Proteomes" id="UP000248790"/>
    </source>
</evidence>
<organism evidence="2 3">
    <name type="scientific">Larkinella arboricola</name>
    <dbReference type="NCBI Taxonomy" id="643671"/>
    <lineage>
        <taxon>Bacteria</taxon>
        <taxon>Pseudomonadati</taxon>
        <taxon>Bacteroidota</taxon>
        <taxon>Cytophagia</taxon>
        <taxon>Cytophagales</taxon>
        <taxon>Spirosomataceae</taxon>
        <taxon>Larkinella</taxon>
    </lineage>
</organism>
<proteinExistence type="predicted"/>
<keyword evidence="3" id="KW-1185">Reference proteome</keyword>